<proteinExistence type="predicted"/>
<sequence length="265" mass="27012">MAKPQAGANTQRPSSGRSAIAAAARPTAGPSASDPTLPTPTSIPRADPFSATSANRSSVGSSSSASATDLPAPADRDIPSIAKEVAKFLSFDEDSAFPTAVSKLQPVLAPDGLADLEPLAELPDPEPEDTASSSVVSGSPADAVTASPDSTVTQVAAPGHSTADTDGPLLTEMEHVLVELGGARGLSPRSKRLLTTLVKVADAELNANATAVALHMRREALWRKVRVGVLTVTVFSVAVLDVALTVALFGTSRGNGSYHHVLPPT</sequence>
<dbReference type="EnsemblPlants" id="AVESA.00010b.r2.7CG0687050.1">
    <property type="protein sequence ID" value="AVESA.00010b.r2.7CG0687050.1.CDS"/>
    <property type="gene ID" value="AVESA.00010b.r2.7CG0687050"/>
</dbReference>
<evidence type="ECO:0000313" key="2">
    <source>
        <dbReference type="Proteomes" id="UP001732700"/>
    </source>
</evidence>
<protein>
    <submittedName>
        <fullName evidence="1">Uncharacterized protein</fullName>
    </submittedName>
</protein>
<organism evidence="1 2">
    <name type="scientific">Avena sativa</name>
    <name type="common">Oat</name>
    <dbReference type="NCBI Taxonomy" id="4498"/>
    <lineage>
        <taxon>Eukaryota</taxon>
        <taxon>Viridiplantae</taxon>
        <taxon>Streptophyta</taxon>
        <taxon>Embryophyta</taxon>
        <taxon>Tracheophyta</taxon>
        <taxon>Spermatophyta</taxon>
        <taxon>Magnoliopsida</taxon>
        <taxon>Liliopsida</taxon>
        <taxon>Poales</taxon>
        <taxon>Poaceae</taxon>
        <taxon>BOP clade</taxon>
        <taxon>Pooideae</taxon>
        <taxon>Poodae</taxon>
        <taxon>Poeae</taxon>
        <taxon>Poeae Chloroplast Group 1 (Aveneae type)</taxon>
        <taxon>Aveninae</taxon>
        <taxon>Avena</taxon>
    </lineage>
</organism>
<accession>A0ACD6A1W0</accession>
<dbReference type="Proteomes" id="UP001732700">
    <property type="component" value="Chromosome 7C"/>
</dbReference>
<reference evidence="1" key="1">
    <citation type="submission" date="2021-05" db="EMBL/GenBank/DDBJ databases">
        <authorList>
            <person name="Scholz U."/>
            <person name="Mascher M."/>
            <person name="Fiebig A."/>
        </authorList>
    </citation>
    <scope>NUCLEOTIDE SEQUENCE [LARGE SCALE GENOMIC DNA]</scope>
</reference>
<name>A0ACD6A1W0_AVESA</name>
<evidence type="ECO:0000313" key="1">
    <source>
        <dbReference type="EnsemblPlants" id="AVESA.00010b.r2.7CG0687050.1.CDS"/>
    </source>
</evidence>
<keyword evidence="2" id="KW-1185">Reference proteome</keyword>
<reference evidence="1" key="2">
    <citation type="submission" date="2025-09" db="UniProtKB">
        <authorList>
            <consortium name="EnsemblPlants"/>
        </authorList>
    </citation>
    <scope>IDENTIFICATION</scope>
</reference>